<gene>
    <name evidence="1" type="ORF">OJAV_G00087020</name>
</gene>
<evidence type="ECO:0000313" key="2">
    <source>
        <dbReference type="Proteomes" id="UP000283210"/>
    </source>
</evidence>
<sequence>MFTQPLFKCPDETSSRLHIQSYSRGRRTEPGGGQPFRSFNGLCWNLTPSTLRAWRFLGRRGRAERNCSVSSPAVFGGGGSCRQAASQ</sequence>
<dbReference type="Proteomes" id="UP000283210">
    <property type="component" value="Chromosome 9"/>
</dbReference>
<reference evidence="1 2" key="2">
    <citation type="submission" date="2019-01" db="EMBL/GenBank/DDBJ databases">
        <title>A chromosome length genome reference of the Java medaka (oryzias javanicus).</title>
        <authorList>
            <person name="Herpin A."/>
            <person name="Takehana Y."/>
            <person name="Naruse K."/>
            <person name="Ansai S."/>
            <person name="Kawaguchi M."/>
        </authorList>
    </citation>
    <scope>NUCLEOTIDE SEQUENCE [LARGE SCALE GENOMIC DNA]</scope>
    <source>
        <strain evidence="1">RS831</strain>
        <tissue evidence="1">Whole body</tissue>
    </source>
</reference>
<dbReference type="AlphaFoldDB" id="A0A3S2MVS5"/>
<protein>
    <submittedName>
        <fullName evidence="1">Uncharacterized protein</fullName>
    </submittedName>
</protein>
<proteinExistence type="predicted"/>
<name>A0A3S2MVS5_ORYJA</name>
<reference evidence="1 2" key="1">
    <citation type="submission" date="2018-11" db="EMBL/GenBank/DDBJ databases">
        <authorList>
            <person name="Lopez-Roques C."/>
            <person name="Donnadieu C."/>
            <person name="Bouchez O."/>
            <person name="Klopp C."/>
            <person name="Cabau C."/>
            <person name="Zahm M."/>
        </authorList>
    </citation>
    <scope>NUCLEOTIDE SEQUENCE [LARGE SCALE GENOMIC DNA]</scope>
    <source>
        <strain evidence="1">RS831</strain>
        <tissue evidence="1">Whole body</tissue>
    </source>
</reference>
<organism evidence="1 2">
    <name type="scientific">Oryzias javanicus</name>
    <name type="common">Javanese ricefish</name>
    <name type="synonym">Aplocheilus javanicus</name>
    <dbReference type="NCBI Taxonomy" id="123683"/>
    <lineage>
        <taxon>Eukaryota</taxon>
        <taxon>Metazoa</taxon>
        <taxon>Chordata</taxon>
        <taxon>Craniata</taxon>
        <taxon>Vertebrata</taxon>
        <taxon>Euteleostomi</taxon>
        <taxon>Actinopterygii</taxon>
        <taxon>Neopterygii</taxon>
        <taxon>Teleostei</taxon>
        <taxon>Neoteleostei</taxon>
        <taxon>Acanthomorphata</taxon>
        <taxon>Ovalentaria</taxon>
        <taxon>Atherinomorphae</taxon>
        <taxon>Beloniformes</taxon>
        <taxon>Adrianichthyidae</taxon>
        <taxon>Oryziinae</taxon>
        <taxon>Oryzias</taxon>
    </lineage>
</organism>
<accession>A0A3S2MVS5</accession>
<dbReference type="EMBL" id="CM012445">
    <property type="protein sequence ID" value="RVE67973.1"/>
    <property type="molecule type" value="Genomic_DNA"/>
</dbReference>
<keyword evidence="2" id="KW-1185">Reference proteome</keyword>
<evidence type="ECO:0000313" key="1">
    <source>
        <dbReference type="EMBL" id="RVE67973.1"/>
    </source>
</evidence>